<evidence type="ECO:0000313" key="2">
    <source>
        <dbReference type="Proteomes" id="UP000182060"/>
    </source>
</evidence>
<organism evidence="1 2">
    <name type="scientific">Polynucleobacter asymbioticus</name>
    <dbReference type="NCBI Taxonomy" id="576611"/>
    <lineage>
        <taxon>Bacteria</taxon>
        <taxon>Pseudomonadati</taxon>
        <taxon>Pseudomonadota</taxon>
        <taxon>Betaproteobacteria</taxon>
        <taxon>Burkholderiales</taxon>
        <taxon>Burkholderiaceae</taxon>
        <taxon>Polynucleobacter</taxon>
    </lineage>
</organism>
<reference evidence="1" key="1">
    <citation type="journal article" date="2017" name="Appl. Environ. Microbiol.">
        <title>Microdiversification of a pelagic Polynucleobacter species is mainly driven by acquisition of genomic islands from a partially interspecific gene pool.</title>
        <authorList>
            <person name="Hoetzinger M."/>
            <person name="Hahn M.W."/>
            <person name="Jezberova J."/>
            <person name="Schmidt J."/>
            <person name="Koll U."/>
        </authorList>
    </citation>
    <scope>NUCLEOTIDE SEQUENCE</scope>
    <source>
        <strain evidence="1">MWH-RechtKol4</strain>
    </source>
</reference>
<evidence type="ECO:0008006" key="3">
    <source>
        <dbReference type="Google" id="ProtNLM"/>
    </source>
</evidence>
<dbReference type="AlphaFoldDB" id="A0AAC9IX58"/>
<dbReference type="Proteomes" id="UP000182060">
    <property type="component" value="Chromosome"/>
</dbReference>
<name>A0AAC9IX58_9BURK</name>
<sequence length="268" mass="30815">MDTLKLTLSDFTFFRIIYDAQATFLIFMNKLHIFIISWAGQHENAIRIATQMKDVYEKVCIVYSDPNSDWQLEAPCEIIRRPNELFWGDKFKACIDGCNQDPILVIHADCTYPDWSHLAKRAQEMTHHLPMIGVWSPSIDFVPWNIKTMQIAMLTEFGLSVVTRTDAIVFYLSPIIIERMRGISYEENLYGWGIEWMAACVGYARGMIAVIDNTIQVHHPQSDGTSYPRDQAQRQLEIFLTQLSVTEEVQGILLRAKIAQNGGHIIKQ</sequence>
<accession>A0AAC9IX58</accession>
<protein>
    <recommendedName>
        <fullName evidence="3">Glycosyltransferase</fullName>
    </recommendedName>
</protein>
<gene>
    <name evidence="1" type="ORF">AOC25_01935</name>
</gene>
<proteinExistence type="predicted"/>
<evidence type="ECO:0000313" key="1">
    <source>
        <dbReference type="EMBL" id="APC00467.1"/>
    </source>
</evidence>
<dbReference type="EMBL" id="CP015017">
    <property type="protein sequence ID" value="APC00467.1"/>
    <property type="molecule type" value="Genomic_DNA"/>
</dbReference>